<dbReference type="InterPro" id="IPR018060">
    <property type="entry name" value="HTH_AraC"/>
</dbReference>
<dbReference type="PANTHER" id="PTHR46796">
    <property type="entry name" value="HTH-TYPE TRANSCRIPTIONAL ACTIVATOR RHAS-RELATED"/>
    <property type="match status" value="1"/>
</dbReference>
<feature type="domain" description="HTH araC/xylS-type" evidence="4">
    <location>
        <begin position="159"/>
        <end position="239"/>
    </location>
</feature>
<evidence type="ECO:0000256" key="3">
    <source>
        <dbReference type="ARBA" id="ARBA00023163"/>
    </source>
</evidence>
<name>A0A1W2ADJ1_KIBAR</name>
<protein>
    <submittedName>
        <fullName evidence="5">AraC-type DNA-binding protein</fullName>
    </submittedName>
</protein>
<dbReference type="Gene3D" id="1.10.10.60">
    <property type="entry name" value="Homeodomain-like"/>
    <property type="match status" value="1"/>
</dbReference>
<dbReference type="AlphaFoldDB" id="A0A1W2ADJ1"/>
<dbReference type="Proteomes" id="UP000192674">
    <property type="component" value="Unassembled WGS sequence"/>
</dbReference>
<dbReference type="SMART" id="SM00342">
    <property type="entry name" value="HTH_ARAC"/>
    <property type="match status" value="1"/>
</dbReference>
<keyword evidence="6" id="KW-1185">Reference proteome</keyword>
<evidence type="ECO:0000313" key="6">
    <source>
        <dbReference type="Proteomes" id="UP000192674"/>
    </source>
</evidence>
<accession>A0A1W2ADJ1</accession>
<dbReference type="GO" id="GO:0003700">
    <property type="term" value="F:DNA-binding transcription factor activity"/>
    <property type="evidence" value="ECO:0007669"/>
    <property type="project" value="InterPro"/>
</dbReference>
<keyword evidence="3" id="KW-0804">Transcription</keyword>
<evidence type="ECO:0000256" key="2">
    <source>
        <dbReference type="ARBA" id="ARBA00023125"/>
    </source>
</evidence>
<proteinExistence type="predicted"/>
<evidence type="ECO:0000256" key="1">
    <source>
        <dbReference type="ARBA" id="ARBA00023015"/>
    </source>
</evidence>
<evidence type="ECO:0000259" key="4">
    <source>
        <dbReference type="PROSITE" id="PS01124"/>
    </source>
</evidence>
<gene>
    <name evidence="5" type="ORF">SAMN05661093_00717</name>
</gene>
<dbReference type="EMBL" id="FWXV01000001">
    <property type="protein sequence ID" value="SMC58663.1"/>
    <property type="molecule type" value="Genomic_DNA"/>
</dbReference>
<keyword evidence="1" id="KW-0805">Transcription regulation</keyword>
<organism evidence="5 6">
    <name type="scientific">Kibdelosporangium aridum</name>
    <dbReference type="NCBI Taxonomy" id="2030"/>
    <lineage>
        <taxon>Bacteria</taxon>
        <taxon>Bacillati</taxon>
        <taxon>Actinomycetota</taxon>
        <taxon>Actinomycetes</taxon>
        <taxon>Pseudonocardiales</taxon>
        <taxon>Pseudonocardiaceae</taxon>
        <taxon>Kibdelosporangium</taxon>
    </lineage>
</organism>
<dbReference type="PROSITE" id="PS01124">
    <property type="entry name" value="HTH_ARAC_FAMILY_2"/>
    <property type="match status" value="1"/>
</dbReference>
<reference evidence="5 6" key="1">
    <citation type="submission" date="2017-04" db="EMBL/GenBank/DDBJ databases">
        <authorList>
            <person name="Afonso C.L."/>
            <person name="Miller P.J."/>
            <person name="Scott M.A."/>
            <person name="Spackman E."/>
            <person name="Goraichik I."/>
            <person name="Dimitrov K.M."/>
            <person name="Suarez D.L."/>
            <person name="Swayne D.E."/>
        </authorList>
    </citation>
    <scope>NUCLEOTIDE SEQUENCE [LARGE SCALE GENOMIC DNA]</scope>
    <source>
        <strain evidence="5 6">DSM 43828</strain>
    </source>
</reference>
<dbReference type="Pfam" id="PF12833">
    <property type="entry name" value="HTH_18"/>
    <property type="match status" value="1"/>
</dbReference>
<evidence type="ECO:0000313" key="5">
    <source>
        <dbReference type="EMBL" id="SMC58663.1"/>
    </source>
</evidence>
<sequence length="263" mass="28684">MKFRHSCGVLKERALEVAPDLRGWISDIIMSEATADAVVVHKPDHSTTLTVRFAPGEKPQLMVRGPRTRALYYRGAPGPSCLQVRLRPGTGKALFGRSMRDLVDEVVPLSDVWHSAGQMADLVDDPGTFVEALVAGLPDRDADGDLVMRAMDMLSTSDIKTSAKRLHVSERHLRNVFVDGVGMPPKRFARIARVRAVIEHGATRPLSELAQEAGFYDHSHMTAEFRAIMGVAPTVFFGGRASPNVRCVGPFKSVELTAGEAVT</sequence>
<keyword evidence="2 5" id="KW-0238">DNA-binding</keyword>
<dbReference type="InterPro" id="IPR050204">
    <property type="entry name" value="AraC_XylS_family_regulators"/>
</dbReference>
<dbReference type="GO" id="GO:0043565">
    <property type="term" value="F:sequence-specific DNA binding"/>
    <property type="evidence" value="ECO:0007669"/>
    <property type="project" value="InterPro"/>
</dbReference>